<reference evidence="3 4" key="1">
    <citation type="submission" date="2020-08" db="EMBL/GenBank/DDBJ databases">
        <title>Genomic Encyclopedia of Type Strains, Phase IV (KMG-IV): sequencing the most valuable type-strain genomes for metagenomic binning, comparative biology and taxonomic classification.</title>
        <authorList>
            <person name="Goeker M."/>
        </authorList>
    </citation>
    <scope>NUCLEOTIDE SEQUENCE [LARGE SCALE GENOMIC DNA]</scope>
    <source>
        <strain evidence="3 4">DSM 23958</strain>
    </source>
</reference>
<proteinExistence type="predicted"/>
<keyword evidence="1" id="KW-0472">Membrane</keyword>
<gene>
    <name evidence="3" type="ORF">HNQ51_000186</name>
</gene>
<evidence type="ECO:0000256" key="1">
    <source>
        <dbReference type="SAM" id="Phobius"/>
    </source>
</evidence>
<sequence>MKALNILTFNLSLALALHLPAAQAHGDLSDLSEASLLPVAISAAPLALTLSAGMVLTVVAVEASAAGTVWVLERASDGVRISLKVAGRAAHASAHAVGAAVVVTALSTGYVLSTAGQVIAFVPNAIGQALLHHEVIRP</sequence>
<keyword evidence="1" id="KW-0812">Transmembrane</keyword>
<feature type="transmembrane region" description="Helical" evidence="1">
    <location>
        <begin position="50"/>
        <end position="72"/>
    </location>
</feature>
<name>A0A840RZB2_9BURK</name>
<feature type="signal peptide" evidence="2">
    <location>
        <begin position="1"/>
        <end position="24"/>
    </location>
</feature>
<keyword evidence="4" id="KW-1185">Reference proteome</keyword>
<comment type="caution">
    <text evidence="3">The sequence shown here is derived from an EMBL/GenBank/DDBJ whole genome shotgun (WGS) entry which is preliminary data.</text>
</comment>
<keyword evidence="2" id="KW-0732">Signal</keyword>
<accession>A0A840RZB2</accession>
<feature type="chain" id="PRO_5032444522" evidence="2">
    <location>
        <begin position="25"/>
        <end position="138"/>
    </location>
</feature>
<dbReference type="OrthoDB" id="5986644at2"/>
<dbReference type="Proteomes" id="UP000554837">
    <property type="component" value="Unassembled WGS sequence"/>
</dbReference>
<organism evidence="3 4">
    <name type="scientific">Inhella inkyongensis</name>
    <dbReference type="NCBI Taxonomy" id="392593"/>
    <lineage>
        <taxon>Bacteria</taxon>
        <taxon>Pseudomonadati</taxon>
        <taxon>Pseudomonadota</taxon>
        <taxon>Betaproteobacteria</taxon>
        <taxon>Burkholderiales</taxon>
        <taxon>Sphaerotilaceae</taxon>
        <taxon>Inhella</taxon>
    </lineage>
</organism>
<dbReference type="RefSeq" id="WP_138858018.1">
    <property type="nucleotide sequence ID" value="NZ_CP040709.1"/>
</dbReference>
<dbReference type="AlphaFoldDB" id="A0A840RZB2"/>
<protein>
    <submittedName>
        <fullName evidence="3">Uncharacterized protein</fullName>
    </submittedName>
</protein>
<dbReference type="EMBL" id="JACHHO010000001">
    <property type="protein sequence ID" value="MBB5202893.1"/>
    <property type="molecule type" value="Genomic_DNA"/>
</dbReference>
<keyword evidence="1" id="KW-1133">Transmembrane helix</keyword>
<evidence type="ECO:0000313" key="3">
    <source>
        <dbReference type="EMBL" id="MBB5202893.1"/>
    </source>
</evidence>
<evidence type="ECO:0000256" key="2">
    <source>
        <dbReference type="SAM" id="SignalP"/>
    </source>
</evidence>
<evidence type="ECO:0000313" key="4">
    <source>
        <dbReference type="Proteomes" id="UP000554837"/>
    </source>
</evidence>